<accession>A0ACC2I9C3</accession>
<organism evidence="1 2">
    <name type="scientific">Boeremia exigua</name>
    <dbReference type="NCBI Taxonomy" id="749465"/>
    <lineage>
        <taxon>Eukaryota</taxon>
        <taxon>Fungi</taxon>
        <taxon>Dikarya</taxon>
        <taxon>Ascomycota</taxon>
        <taxon>Pezizomycotina</taxon>
        <taxon>Dothideomycetes</taxon>
        <taxon>Pleosporomycetidae</taxon>
        <taxon>Pleosporales</taxon>
        <taxon>Pleosporineae</taxon>
        <taxon>Didymellaceae</taxon>
        <taxon>Boeremia</taxon>
    </lineage>
</organism>
<dbReference type="EMBL" id="JAPHNI010000375">
    <property type="protein sequence ID" value="KAJ8111783.1"/>
    <property type="molecule type" value="Genomic_DNA"/>
</dbReference>
<dbReference type="Proteomes" id="UP001153331">
    <property type="component" value="Unassembled WGS sequence"/>
</dbReference>
<comment type="caution">
    <text evidence="1">The sequence shown here is derived from an EMBL/GenBank/DDBJ whole genome shotgun (WGS) entry which is preliminary data.</text>
</comment>
<gene>
    <name evidence="1" type="ORF">OPT61_g5703</name>
</gene>
<proteinExistence type="predicted"/>
<name>A0ACC2I9C3_9PLEO</name>
<evidence type="ECO:0000313" key="2">
    <source>
        <dbReference type="Proteomes" id="UP001153331"/>
    </source>
</evidence>
<keyword evidence="2" id="KW-1185">Reference proteome</keyword>
<reference evidence="1" key="1">
    <citation type="submission" date="2022-11" db="EMBL/GenBank/DDBJ databases">
        <title>Genome Sequence of Boeremia exigua.</title>
        <authorList>
            <person name="Buettner E."/>
        </authorList>
    </citation>
    <scope>NUCLEOTIDE SEQUENCE</scope>
    <source>
        <strain evidence="1">CU02</strain>
    </source>
</reference>
<protein>
    <submittedName>
        <fullName evidence="1">Uncharacterized protein</fullName>
    </submittedName>
</protein>
<evidence type="ECO:0000313" key="1">
    <source>
        <dbReference type="EMBL" id="KAJ8111783.1"/>
    </source>
</evidence>
<sequence length="397" mass="45081">MGRPFRVLIPQRSFHSLRYRLVLVLIVFVLFGQNHRFFKYQDALAAKYSPTDFTAFTEQQPKVLDEESVQFQDQLVANRAAWRPLREGWEGRTFVYSDSVIKTFTPGRSPFRNCAQGTGDGRWPTEIPASLYFGGSGHNASSSHSGFLPVKAFFMAASSTSQAEWHMVTPLLKGGSLQDLAAEVRKQNTNYQDIDAKYRPAFMGLLRSLQTLHEAGYCHDDVKPGNVLVADETHWVLGDLGNLRHITHPYHTSLLWRENEQLIDCRANDGIRALKSYVHFVRDVAVDKDGFDTDFFERREPLSRLFWSAAADATHLNVAELRAKSAAEESHLIHNDESDSGTAVPIPRSTWLSVVSRRWSRRDAVDQVLQTRMGEKTARWWALTWVFGVPVPALCKL</sequence>